<evidence type="ECO:0000256" key="1">
    <source>
        <dbReference type="ARBA" id="ARBA00022741"/>
    </source>
</evidence>
<keyword evidence="5" id="KW-1185">Reference proteome</keyword>
<reference evidence="4 5" key="1">
    <citation type="submission" date="2019-06" db="EMBL/GenBank/DDBJ databases">
        <title>Amycolatopsis alkalitolerans sp. nov., isolated from Gastrodia elata Blume.</title>
        <authorList>
            <person name="Narsing Rao M.P."/>
            <person name="Li W.J."/>
        </authorList>
    </citation>
    <scope>NUCLEOTIDE SEQUENCE [LARGE SCALE GENOMIC DNA]</scope>
    <source>
        <strain evidence="4 5">SYSUP0005</strain>
    </source>
</reference>
<evidence type="ECO:0000313" key="5">
    <source>
        <dbReference type="Proteomes" id="UP000305546"/>
    </source>
</evidence>
<dbReference type="GO" id="GO:0005524">
    <property type="term" value="F:ATP binding"/>
    <property type="evidence" value="ECO:0007669"/>
    <property type="project" value="UniProtKB-KW"/>
</dbReference>
<feature type="domain" description="ABC transporter" evidence="3">
    <location>
        <begin position="1"/>
        <end position="239"/>
    </location>
</feature>
<dbReference type="InterPro" id="IPR003439">
    <property type="entry name" value="ABC_transporter-like_ATP-bd"/>
</dbReference>
<sequence>MSGVGVRRNRNDLLAGLDWAVELDERWVVLGPNGAGKTTLLRLAAAELHPTVGTVDLLGERIGKVSVFELRPRIGFTSGAFANRVPGEELVRDVVVSAGYAVVGRWREEYDTIDTDRALELLAAMGVTYLADRTFGTLSEGERKRVLIARALMTDPEMLLLDEPAAGLDLGGREDLVARLSALALDPDAPATVLVTHHVEEIPPGFTHALLLRDGRAVVAGLIEDVLTAENLSKTFDQDLLLERSGDRFFARRR</sequence>
<dbReference type="AlphaFoldDB" id="A0A5C4M1B9"/>
<dbReference type="PROSITE" id="PS50893">
    <property type="entry name" value="ABC_TRANSPORTER_2"/>
    <property type="match status" value="1"/>
</dbReference>
<comment type="caution">
    <text evidence="4">The sequence shown here is derived from an EMBL/GenBank/DDBJ whole genome shotgun (WGS) entry which is preliminary data.</text>
</comment>
<dbReference type="RefSeq" id="WP_139097872.1">
    <property type="nucleotide sequence ID" value="NZ_VDFW01000014.1"/>
</dbReference>
<dbReference type="SMART" id="SM00382">
    <property type="entry name" value="AAA"/>
    <property type="match status" value="1"/>
</dbReference>
<gene>
    <name evidence="4" type="ORF">FG385_17440</name>
</gene>
<name>A0A5C4M1B9_9PSEU</name>
<dbReference type="EMBL" id="VDFW01000014">
    <property type="protein sequence ID" value="TNC24661.1"/>
    <property type="molecule type" value="Genomic_DNA"/>
</dbReference>
<dbReference type="SUPFAM" id="SSF52540">
    <property type="entry name" value="P-loop containing nucleoside triphosphate hydrolases"/>
    <property type="match status" value="1"/>
</dbReference>
<proteinExistence type="predicted"/>
<evidence type="ECO:0000256" key="2">
    <source>
        <dbReference type="ARBA" id="ARBA00022840"/>
    </source>
</evidence>
<dbReference type="FunFam" id="3.40.50.300:FF:001031">
    <property type="entry name" value="Iron ABC transporter ATP-binding protein"/>
    <property type="match status" value="1"/>
</dbReference>
<accession>A0A5C4M1B9</accession>
<evidence type="ECO:0000259" key="3">
    <source>
        <dbReference type="PROSITE" id="PS50893"/>
    </source>
</evidence>
<dbReference type="InterPro" id="IPR003593">
    <property type="entry name" value="AAA+_ATPase"/>
</dbReference>
<dbReference type="Proteomes" id="UP000305546">
    <property type="component" value="Unassembled WGS sequence"/>
</dbReference>
<protein>
    <submittedName>
        <fullName evidence="4">ABC transporter ATP-binding protein</fullName>
    </submittedName>
</protein>
<dbReference type="Pfam" id="PF00005">
    <property type="entry name" value="ABC_tran"/>
    <property type="match status" value="1"/>
</dbReference>
<dbReference type="OrthoDB" id="9789994at2"/>
<keyword evidence="2 4" id="KW-0067">ATP-binding</keyword>
<organism evidence="4 5">
    <name type="scientific">Amycolatopsis alkalitolerans</name>
    <dbReference type="NCBI Taxonomy" id="2547244"/>
    <lineage>
        <taxon>Bacteria</taxon>
        <taxon>Bacillati</taxon>
        <taxon>Actinomycetota</taxon>
        <taxon>Actinomycetes</taxon>
        <taxon>Pseudonocardiales</taxon>
        <taxon>Pseudonocardiaceae</taxon>
        <taxon>Amycolatopsis</taxon>
    </lineage>
</organism>
<dbReference type="Gene3D" id="3.40.50.300">
    <property type="entry name" value="P-loop containing nucleotide triphosphate hydrolases"/>
    <property type="match status" value="1"/>
</dbReference>
<dbReference type="PANTHER" id="PTHR43158:SF2">
    <property type="entry name" value="SKFA PEPTIDE EXPORT ATP-BINDING PROTEIN SKFE"/>
    <property type="match status" value="1"/>
</dbReference>
<dbReference type="GO" id="GO:0016887">
    <property type="term" value="F:ATP hydrolysis activity"/>
    <property type="evidence" value="ECO:0007669"/>
    <property type="project" value="InterPro"/>
</dbReference>
<evidence type="ECO:0000313" key="4">
    <source>
        <dbReference type="EMBL" id="TNC24661.1"/>
    </source>
</evidence>
<keyword evidence="1" id="KW-0547">Nucleotide-binding</keyword>
<dbReference type="PANTHER" id="PTHR43158">
    <property type="entry name" value="SKFA PEPTIDE EXPORT ATP-BINDING PROTEIN SKFE"/>
    <property type="match status" value="1"/>
</dbReference>
<dbReference type="InterPro" id="IPR027417">
    <property type="entry name" value="P-loop_NTPase"/>
</dbReference>